<dbReference type="GO" id="GO:0035999">
    <property type="term" value="P:tetrahydrofolate interconversion"/>
    <property type="evidence" value="ECO:0007669"/>
    <property type="project" value="UniProtKB-UniPathway"/>
</dbReference>
<evidence type="ECO:0000256" key="6">
    <source>
        <dbReference type="ARBA" id="ARBA00022827"/>
    </source>
</evidence>
<dbReference type="InterPro" id="IPR029041">
    <property type="entry name" value="FAD-linked_oxidoreductase-like"/>
</dbReference>
<dbReference type="PANTHER" id="PTHR45754">
    <property type="entry name" value="METHYLENETETRAHYDROFOLATE REDUCTASE"/>
    <property type="match status" value="1"/>
</dbReference>
<keyword evidence="4" id="KW-0028">Amino-acid biosynthesis</keyword>
<evidence type="ECO:0000313" key="15">
    <source>
        <dbReference type="EMBL" id="OMJ90572.1"/>
    </source>
</evidence>
<dbReference type="EMBL" id="MPUH01000215">
    <property type="protein sequence ID" value="OMJ86148.1"/>
    <property type="molecule type" value="Genomic_DNA"/>
</dbReference>
<evidence type="ECO:0000256" key="11">
    <source>
        <dbReference type="ARBA" id="ARBA00034478"/>
    </source>
</evidence>
<comment type="similarity">
    <text evidence="3">Belongs to the methylenetetrahydrofolate reductase family.</text>
</comment>
<evidence type="ECO:0000256" key="10">
    <source>
        <dbReference type="ARBA" id="ARBA00023167"/>
    </source>
</evidence>
<feature type="domain" description="MTHFR SAM-binding regulatory" evidence="13">
    <location>
        <begin position="302"/>
        <end position="578"/>
    </location>
</feature>
<evidence type="ECO:0000256" key="2">
    <source>
        <dbReference type="ARBA" id="ARBA00004777"/>
    </source>
</evidence>
<protein>
    <recommendedName>
        <fullName evidence="12">methylenetetrahydrofolate reductase (NADH)</fullName>
        <ecNumber evidence="12">1.5.1.54</ecNumber>
    </recommendedName>
</protein>
<dbReference type="PANTHER" id="PTHR45754:SF3">
    <property type="entry name" value="METHYLENETETRAHYDROFOLATE REDUCTASE (NADPH)"/>
    <property type="match status" value="1"/>
</dbReference>
<evidence type="ECO:0000256" key="4">
    <source>
        <dbReference type="ARBA" id="ARBA00022605"/>
    </source>
</evidence>
<reference evidence="15 16" key="1">
    <citation type="submission" date="2016-11" db="EMBL/GenBank/DDBJ databases">
        <title>The macronuclear genome of Stentor coeruleus: a giant cell with tiny introns.</title>
        <authorList>
            <person name="Slabodnick M."/>
            <person name="Ruby J.G."/>
            <person name="Reiff S.B."/>
            <person name="Swart E.C."/>
            <person name="Gosai S."/>
            <person name="Prabakaran S."/>
            <person name="Witkowska E."/>
            <person name="Larue G.E."/>
            <person name="Fisher S."/>
            <person name="Freeman R.M."/>
            <person name="Gunawardena J."/>
            <person name="Chu W."/>
            <person name="Stover N.A."/>
            <person name="Gregory B.D."/>
            <person name="Nowacki M."/>
            <person name="Derisi J."/>
            <person name="Roy S.W."/>
            <person name="Marshall W.F."/>
            <person name="Sood P."/>
        </authorList>
    </citation>
    <scope>NUCLEOTIDE SEQUENCE [LARGE SCALE GENOMIC DNA]</scope>
    <source>
        <strain evidence="15">WM001</strain>
    </source>
</reference>
<keyword evidence="9" id="KW-0520">NAD</keyword>
<dbReference type="FunFam" id="3.20.20.220:FF:000002">
    <property type="entry name" value="Methylenetetrahydrofolate reductase"/>
    <property type="match status" value="1"/>
</dbReference>
<dbReference type="InterPro" id="IPR003171">
    <property type="entry name" value="Mehydrof_redctse-like"/>
</dbReference>
<evidence type="ECO:0000256" key="7">
    <source>
        <dbReference type="ARBA" id="ARBA00022857"/>
    </source>
</evidence>
<keyword evidence="6" id="KW-0274">FAD</keyword>
<dbReference type="NCBIfam" id="TIGR00677">
    <property type="entry name" value="fadh2_euk"/>
    <property type="match status" value="1"/>
</dbReference>
<evidence type="ECO:0000256" key="1">
    <source>
        <dbReference type="ARBA" id="ARBA00001974"/>
    </source>
</evidence>
<dbReference type="Proteomes" id="UP000187209">
    <property type="component" value="Unassembled WGS sequence"/>
</dbReference>
<dbReference type="OrthoDB" id="16284at2759"/>
<dbReference type="InterPro" id="IPR004621">
    <property type="entry name" value="Fadh2_euk"/>
</dbReference>
<dbReference type="AlphaFoldDB" id="A0A1R2CNI0"/>
<dbReference type="GO" id="GO:0009086">
    <property type="term" value="P:methionine biosynthetic process"/>
    <property type="evidence" value="ECO:0007669"/>
    <property type="project" value="UniProtKB-KW"/>
</dbReference>
<evidence type="ECO:0000313" key="16">
    <source>
        <dbReference type="Proteomes" id="UP000187209"/>
    </source>
</evidence>
<evidence type="ECO:0000256" key="12">
    <source>
        <dbReference type="ARBA" id="ARBA00034529"/>
    </source>
</evidence>
<dbReference type="NCBIfam" id="TIGR00676">
    <property type="entry name" value="fadh2"/>
    <property type="match status" value="1"/>
</dbReference>
<evidence type="ECO:0000256" key="9">
    <source>
        <dbReference type="ARBA" id="ARBA00023027"/>
    </source>
</evidence>
<accession>A0A1R2CNI0</accession>
<keyword evidence="16" id="KW-1185">Reference proteome</keyword>
<comment type="pathway">
    <text evidence="2">One-carbon metabolism; tetrahydrofolate interconversion.</text>
</comment>
<comment type="caution">
    <text evidence="15">The sequence shown here is derived from an EMBL/GenBank/DDBJ whole genome shotgun (WGS) entry which is preliminary data.</text>
</comment>
<dbReference type="CDD" id="cd00537">
    <property type="entry name" value="MTHFR"/>
    <property type="match status" value="1"/>
</dbReference>
<evidence type="ECO:0000259" key="13">
    <source>
        <dbReference type="Pfam" id="PF21895"/>
    </source>
</evidence>
<comment type="pathway">
    <text evidence="11">Amino-acid biosynthesis; L-methionine biosynthesis via de novo pathway.</text>
</comment>
<dbReference type="SUPFAM" id="SSF51730">
    <property type="entry name" value="FAD-linked oxidoreductase"/>
    <property type="match status" value="1"/>
</dbReference>
<dbReference type="GO" id="GO:0005829">
    <property type="term" value="C:cytosol"/>
    <property type="evidence" value="ECO:0007669"/>
    <property type="project" value="InterPro"/>
</dbReference>
<evidence type="ECO:0000313" key="14">
    <source>
        <dbReference type="EMBL" id="OMJ86148.1"/>
    </source>
</evidence>
<evidence type="ECO:0000256" key="5">
    <source>
        <dbReference type="ARBA" id="ARBA00022630"/>
    </source>
</evidence>
<evidence type="ECO:0000256" key="8">
    <source>
        <dbReference type="ARBA" id="ARBA00023002"/>
    </source>
</evidence>
<dbReference type="UniPathway" id="UPA00193"/>
<sequence length="594" mass="68142">MKIIEAIEKCKDDGTFPFFSIEFFPPKTEEALFNLQQRIERMSQNLGPLFIDLTWGAGGSTFKESLELSSWIEQYSGCEVMMHLTLTNISLDVIDQALNKAKEAGICNILALRGDPPRGQERWTHSVENFQYARDLVRYIREKHGNYFGICVAGYPEGHTECSDIDADISHLKSKVDAGADFVITQLFYDVDVFLKFVNKCRESGINCPILPGIMPIQSYQGFHRMVSMCKVSVPQYILDKLEEIKSDDDQVKAFGVEVAVQMCKKLLANGIQGLHFYTLNLERSVTKIIQELKVVKLGREAPWLRPANRHQEWVRPINWSKRPKSYIERTTNWDDYPNGRWSDSRSPAYGFSFSGTNVNYTNKQKEALRAIWGNPLTIKDISTVFLNFLNGQISRLPWFEEQGLQTETLMIKDFLINLNQYGLFTINSQPKVNCASASDVKVGWGPRNGRKGGYVYQREYIEFFCPRDSLNVIKEILDNYPTISYIAVNILGEEISNITEGDVIAMTWGIFPNREVLQPTILDPYIFKTWWKDEAFGVWANEWGEVYARDSESFALLQNIRNNYYLVNVLENDFVEGNLEKVFTEALGSLTKL</sequence>
<keyword evidence="10" id="KW-0486">Methionine biosynthesis</keyword>
<dbReference type="GO" id="GO:0071949">
    <property type="term" value="F:FAD binding"/>
    <property type="evidence" value="ECO:0007669"/>
    <property type="project" value="TreeGrafter"/>
</dbReference>
<dbReference type="InterPro" id="IPR053806">
    <property type="entry name" value="MTHFR_C"/>
</dbReference>
<comment type="cofactor">
    <cofactor evidence="1">
        <name>FAD</name>
        <dbReference type="ChEBI" id="CHEBI:57692"/>
    </cofactor>
</comment>
<gene>
    <name evidence="14" type="ORF">SteCoe_12424</name>
    <name evidence="15" type="ORF">SteCoe_7069</name>
</gene>
<keyword evidence="7" id="KW-0521">NADP</keyword>
<dbReference type="GO" id="GO:0106312">
    <property type="term" value="F:methylenetetrahydrofolate reductase (NADH) activity"/>
    <property type="evidence" value="ECO:0007669"/>
    <property type="project" value="UniProtKB-EC"/>
</dbReference>
<dbReference type="EC" id="1.5.1.54" evidence="12"/>
<keyword evidence="8" id="KW-0560">Oxidoreductase</keyword>
<dbReference type="Gene3D" id="3.20.20.220">
    <property type="match status" value="1"/>
</dbReference>
<dbReference type="Pfam" id="PF21895">
    <property type="entry name" value="MTHFR_C"/>
    <property type="match status" value="1"/>
</dbReference>
<proteinExistence type="inferred from homology"/>
<dbReference type="EMBL" id="MPUH01000100">
    <property type="protein sequence ID" value="OMJ90572.1"/>
    <property type="molecule type" value="Genomic_DNA"/>
</dbReference>
<organism evidence="15 16">
    <name type="scientific">Stentor coeruleus</name>
    <dbReference type="NCBI Taxonomy" id="5963"/>
    <lineage>
        <taxon>Eukaryota</taxon>
        <taxon>Sar</taxon>
        <taxon>Alveolata</taxon>
        <taxon>Ciliophora</taxon>
        <taxon>Postciliodesmatophora</taxon>
        <taxon>Heterotrichea</taxon>
        <taxon>Heterotrichida</taxon>
        <taxon>Stentoridae</taxon>
        <taxon>Stentor</taxon>
    </lineage>
</organism>
<keyword evidence="5" id="KW-0285">Flavoprotein</keyword>
<dbReference type="InterPro" id="IPR004620">
    <property type="entry name" value="MTHF_reductase_bac"/>
</dbReference>
<dbReference type="Pfam" id="PF02219">
    <property type="entry name" value="MTHFR"/>
    <property type="match status" value="1"/>
</dbReference>
<evidence type="ECO:0000256" key="3">
    <source>
        <dbReference type="ARBA" id="ARBA00006743"/>
    </source>
</evidence>
<name>A0A1R2CNI0_9CILI</name>